<dbReference type="EMBL" id="BAABME010000177">
    <property type="protein sequence ID" value="GAA0140394.1"/>
    <property type="molecule type" value="Genomic_DNA"/>
</dbReference>
<gene>
    <name evidence="2" type="ORF">LIER_01751</name>
</gene>
<evidence type="ECO:0000259" key="1">
    <source>
        <dbReference type="Pfam" id="PF13952"/>
    </source>
</evidence>
<feature type="domain" description="DUF4216" evidence="1">
    <location>
        <begin position="20"/>
        <end position="86"/>
    </location>
</feature>
<reference evidence="2 3" key="1">
    <citation type="submission" date="2024-01" db="EMBL/GenBank/DDBJ databases">
        <title>The complete chloroplast genome sequence of Lithospermum erythrorhizon: insights into the phylogenetic relationship among Boraginaceae species and the maternal lineages of purple gromwells.</title>
        <authorList>
            <person name="Okada T."/>
            <person name="Watanabe K."/>
        </authorList>
    </citation>
    <scope>NUCLEOTIDE SEQUENCE [LARGE SCALE GENOMIC DNA]</scope>
</reference>
<dbReference type="Pfam" id="PF13952">
    <property type="entry name" value="DUF4216"/>
    <property type="match status" value="1"/>
</dbReference>
<accession>A0AAV3NM27</accession>
<dbReference type="Proteomes" id="UP001454036">
    <property type="component" value="Unassembled WGS sequence"/>
</dbReference>
<comment type="caution">
    <text evidence="2">The sequence shown here is derived from an EMBL/GenBank/DDBJ whole genome shotgun (WGS) entry which is preliminary data.</text>
</comment>
<evidence type="ECO:0000313" key="3">
    <source>
        <dbReference type="Proteomes" id="UP001454036"/>
    </source>
</evidence>
<keyword evidence="3" id="KW-1185">Reference proteome</keyword>
<dbReference type="InterPro" id="IPR025312">
    <property type="entry name" value="DUF4216"/>
</dbReference>
<protein>
    <recommendedName>
        <fullName evidence="1">DUF4216 domain-containing protein</fullName>
    </recommendedName>
</protein>
<dbReference type="AlphaFoldDB" id="A0AAV3NM27"/>
<sequence>MRLLFRNIVSTERFQTWRLNNKVVLFKCYRFNHQRGMKVHPKNGIVEIKHKSRAFKYDPFILMEMVEQVYYLPYVCKSKHHKDWWVFIKTKVRSRVDWTHIENIIGDEDTIDVDDIIQEDFQMEPLPTSQQMNSTTYLMILTPKSMIMMSPKKTTPMKMNQIDYVDYQDQVDNYVDDEDQVEDYFEKDD</sequence>
<dbReference type="PANTHER" id="PTHR48258">
    <property type="entry name" value="DUF4218 DOMAIN-CONTAINING PROTEIN-RELATED"/>
    <property type="match status" value="1"/>
</dbReference>
<dbReference type="PANTHER" id="PTHR48258:SF11">
    <property type="entry name" value="TDCA1-ORF2 PROTEIN"/>
    <property type="match status" value="1"/>
</dbReference>
<proteinExistence type="predicted"/>
<organism evidence="2 3">
    <name type="scientific">Lithospermum erythrorhizon</name>
    <name type="common">Purple gromwell</name>
    <name type="synonym">Lithospermum officinale var. erythrorhizon</name>
    <dbReference type="NCBI Taxonomy" id="34254"/>
    <lineage>
        <taxon>Eukaryota</taxon>
        <taxon>Viridiplantae</taxon>
        <taxon>Streptophyta</taxon>
        <taxon>Embryophyta</taxon>
        <taxon>Tracheophyta</taxon>
        <taxon>Spermatophyta</taxon>
        <taxon>Magnoliopsida</taxon>
        <taxon>eudicotyledons</taxon>
        <taxon>Gunneridae</taxon>
        <taxon>Pentapetalae</taxon>
        <taxon>asterids</taxon>
        <taxon>lamiids</taxon>
        <taxon>Boraginales</taxon>
        <taxon>Boraginaceae</taxon>
        <taxon>Boraginoideae</taxon>
        <taxon>Lithospermeae</taxon>
        <taxon>Lithospermum</taxon>
    </lineage>
</organism>
<evidence type="ECO:0000313" key="2">
    <source>
        <dbReference type="EMBL" id="GAA0140394.1"/>
    </source>
</evidence>
<name>A0AAV3NM27_LITER</name>